<reference evidence="7" key="1">
    <citation type="journal article" date="2014" name="Int. J. Syst. Evol. Microbiol.">
        <title>Complete genome of a new Firmicutes species belonging to the dominant human colonic microbiota ('Ruminococcus bicirculans') reveals two chromosomes and a selective capacity to utilize plant glucans.</title>
        <authorList>
            <consortium name="NISC Comparative Sequencing Program"/>
            <person name="Wegmann U."/>
            <person name="Louis P."/>
            <person name="Goesmann A."/>
            <person name="Henrissat B."/>
            <person name="Duncan S.H."/>
            <person name="Flint H.J."/>
        </authorList>
    </citation>
    <scope>NUCLEOTIDE SEQUENCE</scope>
    <source>
        <strain evidence="7">NBRC 107715</strain>
    </source>
</reference>
<evidence type="ECO:0000259" key="5">
    <source>
        <dbReference type="Pfam" id="PF25994"/>
    </source>
</evidence>
<dbReference type="EMBL" id="BJZU01000089">
    <property type="protein sequence ID" value="GEP06074.1"/>
    <property type="molecule type" value="Genomic_DNA"/>
</dbReference>
<dbReference type="InterPro" id="IPR058781">
    <property type="entry name" value="HH_AprE-like"/>
</dbReference>
<feature type="domain" description="AprE-like long alpha-helical hairpin" evidence="5">
    <location>
        <begin position="196"/>
        <end position="375"/>
    </location>
</feature>
<evidence type="ECO:0000313" key="8">
    <source>
        <dbReference type="Proteomes" id="UP000321960"/>
    </source>
</evidence>
<evidence type="ECO:0000313" key="9">
    <source>
        <dbReference type="Proteomes" id="UP001156856"/>
    </source>
</evidence>
<dbReference type="Proteomes" id="UP000321960">
    <property type="component" value="Unassembled WGS sequence"/>
</dbReference>
<keyword evidence="2" id="KW-0175">Coiled coil</keyword>
<dbReference type="AlphaFoldDB" id="A0A512J7Z1"/>
<keyword evidence="1" id="KW-0732">Signal</keyword>
<feature type="coiled-coil region" evidence="2">
    <location>
        <begin position="326"/>
        <end position="382"/>
    </location>
</feature>
<dbReference type="PANTHER" id="PTHR33619">
    <property type="entry name" value="POLYSACCHARIDE EXPORT PROTEIN GFCE-RELATED"/>
    <property type="match status" value="1"/>
</dbReference>
<dbReference type="InterPro" id="IPR003715">
    <property type="entry name" value="Poly_export_N"/>
</dbReference>
<evidence type="ECO:0000313" key="6">
    <source>
        <dbReference type="EMBL" id="GEP06074.1"/>
    </source>
</evidence>
<sequence>MGLHRLFHRRRTGSGGAKRSGAWAALLATGFLLVAAPALAAGDTVLRVGDRLKVMIFETMEIPEAPEVDKPRSGDAAAIMQTVYPRVDLSGEYGVEPGGAVSLPLFGSIEAAGRTTAAFKADLGDAFDRMFRRRCNITVSVLQRAPVYVIGAVRNPGSFTYVPGLMVLQAVALAGGDIQSGMPAQAIETNRELERRDAARDRLKQLLLRKAALIAERDGTPVAKSADGLRQLVGAEGSASLVAGEQRMAQLRAQNLAGARATRERAIAATQDEIELLKQRMANFDAQIKVRGERLKMMEALFARQVVENERVADVRRDYVDMEGRRRDIEISLLQAEQRLDTARKALVQADSERRLTLERDIATVEAEAEAAERAYLNLAATATMMARTSPAIGREGGIVTFEIVRRTVEATETLRASELDVLEPGDVLRARIVPPETGRPATAAVEKEAALGAGKP</sequence>
<evidence type="ECO:0000256" key="3">
    <source>
        <dbReference type="SAM" id="MobiDB-lite"/>
    </source>
</evidence>
<feature type="domain" description="Polysaccharide export protein N-terminal" evidence="4">
    <location>
        <begin position="42"/>
        <end position="141"/>
    </location>
</feature>
<evidence type="ECO:0000256" key="2">
    <source>
        <dbReference type="SAM" id="Coils"/>
    </source>
</evidence>
<dbReference type="Gene3D" id="3.30.1950.10">
    <property type="entry name" value="wza like domain"/>
    <property type="match status" value="1"/>
</dbReference>
<reference evidence="9" key="2">
    <citation type="journal article" date="2019" name="Int. J. Syst. Evol. Microbiol.">
        <title>The Global Catalogue of Microorganisms (GCM) 10K type strain sequencing project: providing services to taxonomists for standard genome sequencing and annotation.</title>
        <authorList>
            <consortium name="The Broad Institute Genomics Platform"/>
            <consortium name="The Broad Institute Genome Sequencing Center for Infectious Disease"/>
            <person name="Wu L."/>
            <person name="Ma J."/>
        </authorList>
    </citation>
    <scope>NUCLEOTIDE SEQUENCE [LARGE SCALE GENOMIC DNA]</scope>
    <source>
        <strain evidence="9">NBRC 107715</strain>
    </source>
</reference>
<dbReference type="Proteomes" id="UP001156856">
    <property type="component" value="Unassembled WGS sequence"/>
</dbReference>
<dbReference type="InterPro" id="IPR049712">
    <property type="entry name" value="Poly_export"/>
</dbReference>
<feature type="region of interest" description="Disordered" evidence="3">
    <location>
        <begin position="438"/>
        <end position="457"/>
    </location>
</feature>
<dbReference type="RefSeq" id="WP_147027605.1">
    <property type="nucleotide sequence ID" value="NZ_BJZU01000089.1"/>
</dbReference>
<gene>
    <name evidence="6" type="primary">exoF</name>
    <name evidence="7" type="ORF">GCM10007888_26610</name>
    <name evidence="6" type="ORF">MOX02_41120</name>
</gene>
<organism evidence="6 8">
    <name type="scientific">Methylobacterium oxalidis</name>
    <dbReference type="NCBI Taxonomy" id="944322"/>
    <lineage>
        <taxon>Bacteria</taxon>
        <taxon>Pseudomonadati</taxon>
        <taxon>Pseudomonadota</taxon>
        <taxon>Alphaproteobacteria</taxon>
        <taxon>Hyphomicrobiales</taxon>
        <taxon>Methylobacteriaceae</taxon>
        <taxon>Methylobacterium</taxon>
    </lineage>
</organism>
<dbReference type="GO" id="GO:0016740">
    <property type="term" value="F:transferase activity"/>
    <property type="evidence" value="ECO:0007669"/>
    <property type="project" value="UniProtKB-KW"/>
</dbReference>
<name>A0A512J7Z1_9HYPH</name>
<evidence type="ECO:0000313" key="7">
    <source>
        <dbReference type="EMBL" id="GLS64280.1"/>
    </source>
</evidence>
<reference evidence="7" key="4">
    <citation type="submission" date="2023-01" db="EMBL/GenBank/DDBJ databases">
        <title>Draft genome sequence of Methylobacterium oxalidis strain NBRC 107715.</title>
        <authorList>
            <person name="Sun Q."/>
            <person name="Mori K."/>
        </authorList>
    </citation>
    <scope>NUCLEOTIDE SEQUENCE</scope>
    <source>
        <strain evidence="7">NBRC 107715</strain>
    </source>
</reference>
<keyword evidence="6" id="KW-0808">Transferase</keyword>
<dbReference type="PANTHER" id="PTHR33619:SF3">
    <property type="entry name" value="POLYSACCHARIDE EXPORT PROTEIN GFCE-RELATED"/>
    <property type="match status" value="1"/>
</dbReference>
<dbReference type="Pfam" id="PF02563">
    <property type="entry name" value="Poly_export"/>
    <property type="match status" value="1"/>
</dbReference>
<dbReference type="Gene3D" id="3.10.560.10">
    <property type="entry name" value="Outer membrane lipoprotein wza domain like"/>
    <property type="match status" value="2"/>
</dbReference>
<keyword evidence="9" id="KW-1185">Reference proteome</keyword>
<evidence type="ECO:0000256" key="1">
    <source>
        <dbReference type="ARBA" id="ARBA00022729"/>
    </source>
</evidence>
<protein>
    <submittedName>
        <fullName evidence="6">Glycosyl transferase</fullName>
    </submittedName>
</protein>
<feature type="coiled-coil region" evidence="2">
    <location>
        <begin position="260"/>
        <end position="287"/>
    </location>
</feature>
<proteinExistence type="predicted"/>
<evidence type="ECO:0000259" key="4">
    <source>
        <dbReference type="Pfam" id="PF02563"/>
    </source>
</evidence>
<dbReference type="OrthoDB" id="9798876at2"/>
<accession>A0A512J7Z1</accession>
<comment type="caution">
    <text evidence="6">The sequence shown here is derived from an EMBL/GenBank/DDBJ whole genome shotgun (WGS) entry which is preliminary data.</text>
</comment>
<dbReference type="EMBL" id="BSPK01000035">
    <property type="protein sequence ID" value="GLS64280.1"/>
    <property type="molecule type" value="Genomic_DNA"/>
</dbReference>
<reference evidence="6 8" key="3">
    <citation type="submission" date="2019-07" db="EMBL/GenBank/DDBJ databases">
        <title>Whole genome shotgun sequence of Methylobacterium oxalidis NBRC 107715.</title>
        <authorList>
            <person name="Hosoyama A."/>
            <person name="Uohara A."/>
            <person name="Ohji S."/>
            <person name="Ichikawa N."/>
        </authorList>
    </citation>
    <scope>NUCLEOTIDE SEQUENCE [LARGE SCALE GENOMIC DNA]</scope>
    <source>
        <strain evidence="6 8">NBRC 107715</strain>
    </source>
</reference>
<dbReference type="Pfam" id="PF25994">
    <property type="entry name" value="HH_AprE"/>
    <property type="match status" value="1"/>
</dbReference>
<dbReference type="GO" id="GO:0015159">
    <property type="term" value="F:polysaccharide transmembrane transporter activity"/>
    <property type="evidence" value="ECO:0007669"/>
    <property type="project" value="InterPro"/>
</dbReference>